<dbReference type="EMBL" id="HBNR01007613">
    <property type="protein sequence ID" value="CAE4565375.1"/>
    <property type="molecule type" value="Transcribed_RNA"/>
</dbReference>
<organism evidence="3">
    <name type="scientific">Alexandrium monilatum</name>
    <dbReference type="NCBI Taxonomy" id="311494"/>
    <lineage>
        <taxon>Eukaryota</taxon>
        <taxon>Sar</taxon>
        <taxon>Alveolata</taxon>
        <taxon>Dinophyceae</taxon>
        <taxon>Gonyaulacales</taxon>
        <taxon>Pyrocystaceae</taxon>
        <taxon>Alexandrium</taxon>
    </lineage>
</organism>
<keyword evidence="2" id="KW-0732">Signal</keyword>
<feature type="signal peptide" evidence="2">
    <location>
        <begin position="1"/>
        <end position="31"/>
    </location>
</feature>
<evidence type="ECO:0000256" key="1">
    <source>
        <dbReference type="SAM" id="MobiDB-lite"/>
    </source>
</evidence>
<accession>A0A7S4PWZ5</accession>
<dbReference type="AlphaFoldDB" id="A0A7S4PWZ5"/>
<protein>
    <submittedName>
        <fullName evidence="3">Uncharacterized protein</fullName>
    </submittedName>
</protein>
<proteinExistence type="predicted"/>
<evidence type="ECO:0000313" key="3">
    <source>
        <dbReference type="EMBL" id="CAE4565375.1"/>
    </source>
</evidence>
<evidence type="ECO:0000256" key="2">
    <source>
        <dbReference type="SAM" id="SignalP"/>
    </source>
</evidence>
<gene>
    <name evidence="3" type="ORF">AMON00008_LOCUS4994</name>
</gene>
<reference evidence="3" key="1">
    <citation type="submission" date="2021-01" db="EMBL/GenBank/DDBJ databases">
        <authorList>
            <person name="Corre E."/>
            <person name="Pelletier E."/>
            <person name="Niang G."/>
            <person name="Scheremetjew M."/>
            <person name="Finn R."/>
            <person name="Kale V."/>
            <person name="Holt S."/>
            <person name="Cochrane G."/>
            <person name="Meng A."/>
            <person name="Brown T."/>
            <person name="Cohen L."/>
        </authorList>
    </citation>
    <scope>NUCLEOTIDE SEQUENCE</scope>
    <source>
        <strain evidence="3">CCMP3105</strain>
    </source>
</reference>
<sequence>MKPPRCCRSRTPSRTAGPVAAALLLGRGALGASSGPCECLNWRRSYEAGVIKCGEGLELYFASNRTNLSKWELWDVSSLFHETCYSLYQRIDHSGCLNIRRGASPDAGWDAGLWCYVRGECRSLGGGHAVVSRGLLWSAPRGVSWKVCRPGEDASLRGLGPAALLARARAWAAGVAPGQPPLDLSGLARQAWLSLRPQLWWHVEGAWLAGNHTALPPALRATLASGEGMVLDVAEHRRGDAVVLFGAQTWQLRHDPGACPDTTFCLSCLGGGCPEEPLRPEPEAPAGARPPPPPTPGAGEL</sequence>
<feature type="chain" id="PRO_5031188049" evidence="2">
    <location>
        <begin position="32"/>
        <end position="301"/>
    </location>
</feature>
<feature type="region of interest" description="Disordered" evidence="1">
    <location>
        <begin position="275"/>
        <end position="301"/>
    </location>
</feature>
<feature type="compositionally biased region" description="Pro residues" evidence="1">
    <location>
        <begin position="288"/>
        <end position="301"/>
    </location>
</feature>
<name>A0A7S4PWZ5_9DINO</name>